<feature type="region of interest" description="Disordered" evidence="1">
    <location>
        <begin position="128"/>
        <end position="162"/>
    </location>
</feature>
<dbReference type="EMBL" id="JANPWB010000008">
    <property type="protein sequence ID" value="KAJ1160339.1"/>
    <property type="molecule type" value="Genomic_DNA"/>
</dbReference>
<reference evidence="2" key="1">
    <citation type="journal article" date="2022" name="bioRxiv">
        <title>Sequencing and chromosome-scale assembly of the giantPleurodeles waltlgenome.</title>
        <authorList>
            <person name="Brown T."/>
            <person name="Elewa A."/>
            <person name="Iarovenko S."/>
            <person name="Subramanian E."/>
            <person name="Araus A.J."/>
            <person name="Petzold A."/>
            <person name="Susuki M."/>
            <person name="Suzuki K.-i.T."/>
            <person name="Hayashi T."/>
            <person name="Toyoda A."/>
            <person name="Oliveira C."/>
            <person name="Osipova E."/>
            <person name="Leigh N.D."/>
            <person name="Simon A."/>
            <person name="Yun M.H."/>
        </authorList>
    </citation>
    <scope>NUCLEOTIDE SEQUENCE</scope>
    <source>
        <strain evidence="2">20211129_DDA</strain>
        <tissue evidence="2">Liver</tissue>
    </source>
</reference>
<evidence type="ECO:0000313" key="2">
    <source>
        <dbReference type="EMBL" id="KAJ1160339.1"/>
    </source>
</evidence>
<evidence type="ECO:0000256" key="1">
    <source>
        <dbReference type="SAM" id="MobiDB-lite"/>
    </source>
</evidence>
<accession>A0AAV7S9U4</accession>
<name>A0AAV7S9U4_PLEWA</name>
<feature type="region of interest" description="Disordered" evidence="1">
    <location>
        <begin position="1"/>
        <end position="35"/>
    </location>
</feature>
<dbReference type="AlphaFoldDB" id="A0AAV7S9U4"/>
<organism evidence="2 3">
    <name type="scientific">Pleurodeles waltl</name>
    <name type="common">Iberian ribbed newt</name>
    <dbReference type="NCBI Taxonomy" id="8319"/>
    <lineage>
        <taxon>Eukaryota</taxon>
        <taxon>Metazoa</taxon>
        <taxon>Chordata</taxon>
        <taxon>Craniata</taxon>
        <taxon>Vertebrata</taxon>
        <taxon>Euteleostomi</taxon>
        <taxon>Amphibia</taxon>
        <taxon>Batrachia</taxon>
        <taxon>Caudata</taxon>
        <taxon>Salamandroidea</taxon>
        <taxon>Salamandridae</taxon>
        <taxon>Pleurodelinae</taxon>
        <taxon>Pleurodeles</taxon>
    </lineage>
</organism>
<dbReference type="Proteomes" id="UP001066276">
    <property type="component" value="Chromosome 4_2"/>
</dbReference>
<comment type="caution">
    <text evidence="2">The sequence shown here is derived from an EMBL/GenBank/DDBJ whole genome shotgun (WGS) entry which is preliminary data.</text>
</comment>
<keyword evidence="3" id="KW-1185">Reference proteome</keyword>
<evidence type="ECO:0000313" key="3">
    <source>
        <dbReference type="Proteomes" id="UP001066276"/>
    </source>
</evidence>
<protein>
    <submittedName>
        <fullName evidence="2">Uncharacterized protein</fullName>
    </submittedName>
</protein>
<sequence length="162" mass="17850">MVVTPPNDHRATAQGPARHTSGTARPNPEGCLLSEDQSAAFPGHQPVIPRAPHSGLIRRGCVRGQTPALILSTCPHLTLRLWRHGDDLRWTRSKFPCGDAPHPGHAHGGEAPQNSTGSQLHTLYCAALHSTTRQPKHPEPERKKKKGRENKVSKFFFPYNTE</sequence>
<gene>
    <name evidence="2" type="ORF">NDU88_000841</name>
</gene>
<proteinExistence type="predicted"/>